<keyword evidence="6 11" id="KW-0812">Transmembrane</keyword>
<evidence type="ECO:0000256" key="11">
    <source>
        <dbReference type="RuleBase" id="RU362115"/>
    </source>
</evidence>
<keyword evidence="9 11" id="KW-1133">Transmembrane helix</keyword>
<dbReference type="OrthoDB" id="418595at2759"/>
<evidence type="ECO:0000313" key="14">
    <source>
        <dbReference type="Proteomes" id="UP001165082"/>
    </source>
</evidence>
<evidence type="ECO:0000256" key="7">
    <source>
        <dbReference type="ARBA" id="ARBA00022801"/>
    </source>
</evidence>
<name>A0A9W7L3N1_9STRA</name>
<dbReference type="AlphaFoldDB" id="A0A9W7L3N1"/>
<keyword evidence="5 11" id="KW-0645">Protease</keyword>
<evidence type="ECO:0000256" key="9">
    <source>
        <dbReference type="ARBA" id="ARBA00022989"/>
    </source>
</evidence>
<evidence type="ECO:0000256" key="1">
    <source>
        <dbReference type="ARBA" id="ARBA00000156"/>
    </source>
</evidence>
<feature type="transmembrane region" description="Helical" evidence="11">
    <location>
        <begin position="283"/>
        <end position="306"/>
    </location>
</feature>
<dbReference type="GO" id="GO:0006508">
    <property type="term" value="P:proteolysis"/>
    <property type="evidence" value="ECO:0007669"/>
    <property type="project" value="UniProtKB-KW"/>
</dbReference>
<evidence type="ECO:0000256" key="4">
    <source>
        <dbReference type="ARBA" id="ARBA00013039"/>
    </source>
</evidence>
<dbReference type="PANTHER" id="PTHR22936">
    <property type="entry name" value="RHOMBOID-RELATED"/>
    <property type="match status" value="1"/>
</dbReference>
<dbReference type="EMBL" id="BRXZ01007271">
    <property type="protein sequence ID" value="GMI26322.1"/>
    <property type="molecule type" value="Genomic_DNA"/>
</dbReference>
<keyword evidence="8 11" id="KW-0720">Serine protease</keyword>
<dbReference type="Gene3D" id="1.20.1540.10">
    <property type="entry name" value="Rhomboid-like"/>
    <property type="match status" value="1"/>
</dbReference>
<organism evidence="13 14">
    <name type="scientific">Triparma retinervis</name>
    <dbReference type="NCBI Taxonomy" id="2557542"/>
    <lineage>
        <taxon>Eukaryota</taxon>
        <taxon>Sar</taxon>
        <taxon>Stramenopiles</taxon>
        <taxon>Ochrophyta</taxon>
        <taxon>Bolidophyceae</taxon>
        <taxon>Parmales</taxon>
        <taxon>Triparmaceae</taxon>
        <taxon>Triparma</taxon>
    </lineage>
</organism>
<comment type="subcellular location">
    <subcellularLocation>
        <location evidence="2 11">Membrane</location>
        <topology evidence="2 11">Multi-pass membrane protein</topology>
    </subcellularLocation>
</comment>
<evidence type="ECO:0000256" key="5">
    <source>
        <dbReference type="ARBA" id="ARBA00022670"/>
    </source>
</evidence>
<proteinExistence type="inferred from homology"/>
<evidence type="ECO:0000256" key="3">
    <source>
        <dbReference type="ARBA" id="ARBA00009045"/>
    </source>
</evidence>
<dbReference type="Proteomes" id="UP001165082">
    <property type="component" value="Unassembled WGS sequence"/>
</dbReference>
<feature type="transmembrane region" description="Helical" evidence="11">
    <location>
        <begin position="139"/>
        <end position="158"/>
    </location>
</feature>
<gene>
    <name evidence="13" type="ORF">TrRE_jg7463</name>
</gene>
<accession>A0A9W7L3N1</accession>
<dbReference type="PANTHER" id="PTHR22936:SF69">
    <property type="entry name" value="RHOMBOID-LIKE PROTEIN"/>
    <property type="match status" value="1"/>
</dbReference>
<reference evidence="13" key="1">
    <citation type="submission" date="2022-07" db="EMBL/GenBank/DDBJ databases">
        <title>Genome analysis of Parmales, a sister group of diatoms, reveals the evolutionary specialization of diatoms from phago-mixotrophs to photoautotrophs.</title>
        <authorList>
            <person name="Ban H."/>
            <person name="Sato S."/>
            <person name="Yoshikawa S."/>
            <person name="Kazumasa Y."/>
            <person name="Nakamura Y."/>
            <person name="Ichinomiya M."/>
            <person name="Saitoh K."/>
            <person name="Sato N."/>
            <person name="Blanc-Mathieu R."/>
            <person name="Endo H."/>
            <person name="Kuwata A."/>
            <person name="Ogata H."/>
        </authorList>
    </citation>
    <scope>NUCLEOTIDE SEQUENCE</scope>
</reference>
<keyword evidence="7 11" id="KW-0378">Hydrolase</keyword>
<dbReference type="SUPFAM" id="SSF144091">
    <property type="entry name" value="Rhomboid-like"/>
    <property type="match status" value="1"/>
</dbReference>
<dbReference type="GO" id="GO:0004252">
    <property type="term" value="F:serine-type endopeptidase activity"/>
    <property type="evidence" value="ECO:0007669"/>
    <property type="project" value="InterPro"/>
</dbReference>
<comment type="catalytic activity">
    <reaction evidence="1 11">
        <text>Cleaves type-1 transmembrane domains using a catalytic dyad composed of serine and histidine that are contributed by different transmembrane domains.</text>
        <dbReference type="EC" id="3.4.21.105"/>
    </reaction>
</comment>
<evidence type="ECO:0000313" key="13">
    <source>
        <dbReference type="EMBL" id="GMI26322.1"/>
    </source>
</evidence>
<dbReference type="Pfam" id="PF01694">
    <property type="entry name" value="Rhomboid"/>
    <property type="match status" value="1"/>
</dbReference>
<evidence type="ECO:0000256" key="8">
    <source>
        <dbReference type="ARBA" id="ARBA00022825"/>
    </source>
</evidence>
<feature type="transmembrane region" description="Helical" evidence="11">
    <location>
        <begin position="252"/>
        <end position="271"/>
    </location>
</feature>
<protein>
    <recommendedName>
        <fullName evidence="4">rhomboid protease</fullName>
        <ecNumber evidence="4">3.4.21.105</ecNumber>
    </recommendedName>
</protein>
<comment type="caution">
    <text evidence="13">The sequence shown here is derived from an EMBL/GenBank/DDBJ whole genome shotgun (WGS) entry which is preliminary data.</text>
</comment>
<dbReference type="InterPro" id="IPR022764">
    <property type="entry name" value="Peptidase_S54_rhomboid_dom"/>
</dbReference>
<feature type="transmembrane region" description="Helical" evidence="11">
    <location>
        <begin position="198"/>
        <end position="215"/>
    </location>
</feature>
<keyword evidence="10 11" id="KW-0472">Membrane</keyword>
<evidence type="ECO:0000256" key="2">
    <source>
        <dbReference type="ARBA" id="ARBA00004141"/>
    </source>
</evidence>
<evidence type="ECO:0000259" key="12">
    <source>
        <dbReference type="Pfam" id="PF01694"/>
    </source>
</evidence>
<dbReference type="EC" id="3.4.21.105" evidence="4"/>
<feature type="domain" description="Peptidase S54 rhomboid" evidence="12">
    <location>
        <begin position="134"/>
        <end position="270"/>
    </location>
</feature>
<feature type="transmembrane region" description="Helical" evidence="11">
    <location>
        <begin position="227"/>
        <end position="246"/>
    </location>
</feature>
<dbReference type="InterPro" id="IPR035952">
    <property type="entry name" value="Rhomboid-like_sf"/>
</dbReference>
<dbReference type="InterPro" id="IPR002610">
    <property type="entry name" value="Peptidase_S54_rhomboid-like"/>
</dbReference>
<comment type="function">
    <text evidence="11">Serine protease involved in intramembrane proteolysis.</text>
</comment>
<feature type="transmembrane region" description="Helical" evidence="11">
    <location>
        <begin position="170"/>
        <end position="192"/>
    </location>
</feature>
<keyword evidence="14" id="KW-1185">Reference proteome</keyword>
<comment type="similarity">
    <text evidence="3 11">Belongs to the peptidase S54 family.</text>
</comment>
<evidence type="ECO:0000256" key="10">
    <source>
        <dbReference type="ARBA" id="ARBA00023136"/>
    </source>
</evidence>
<feature type="transmembrane region" description="Helical" evidence="11">
    <location>
        <begin position="81"/>
        <end position="108"/>
    </location>
</feature>
<dbReference type="GO" id="GO:0016020">
    <property type="term" value="C:membrane"/>
    <property type="evidence" value="ECO:0007669"/>
    <property type="project" value="UniProtKB-SubCell"/>
</dbReference>
<sequence length="350" mass="38824">MGLFGKKKKQEVVKELPLHTRHKDRVAYASGNHFKDKADPQSADTNVKTLSGENVKNEKEGDYHQLGEDGDEIEIKPPTPIFTYFVSAIQVFTLVLPLLTCTIAPFAINPMIGPYPTILDDWGAKNTYKLVVDGQWSRLFMPIFLHSGVIHLLGNLAIQLDQCKLYEQQWGIVLYSFIYIATGISGCVFSAVSMPGSLGVGGSGAIMGVLGARIGEGLVKYYDAGGGIDDLCVTGVSVIFVLLMSFVPFVDWPAHVGGMASGFVLGLIAFSHQNFWGRYGCKVFSVIAGVALFFAFDILFGALFFIDLSPYEYLADICQYYTDYYAQFGEEFVCECYDNRLRDFWYYISS</sequence>
<evidence type="ECO:0000256" key="6">
    <source>
        <dbReference type="ARBA" id="ARBA00022692"/>
    </source>
</evidence>